<dbReference type="RefSeq" id="WP_176730968.1">
    <property type="nucleotide sequence ID" value="NZ_CABMJS010000022.1"/>
</dbReference>
<feature type="transmembrane region" description="Helical" evidence="1">
    <location>
        <begin position="6"/>
        <end position="26"/>
    </location>
</feature>
<gene>
    <name evidence="2" type="ORF">K8V39_08205</name>
</gene>
<comment type="caution">
    <text evidence="2">The sequence shown here is derived from an EMBL/GenBank/DDBJ whole genome shotgun (WGS) entry which is preliminary data.</text>
</comment>
<evidence type="ECO:0000313" key="2">
    <source>
        <dbReference type="EMBL" id="HJH50230.1"/>
    </source>
</evidence>
<reference evidence="2" key="2">
    <citation type="submission" date="2021-09" db="EMBL/GenBank/DDBJ databases">
        <authorList>
            <person name="Gilroy R."/>
        </authorList>
    </citation>
    <scope>NUCLEOTIDE SEQUENCE</scope>
    <source>
        <strain evidence="2">USAMLcec4-12693</strain>
    </source>
</reference>
<dbReference type="Proteomes" id="UP000813420">
    <property type="component" value="Unassembled WGS sequence"/>
</dbReference>
<dbReference type="EMBL" id="DYXE01000073">
    <property type="protein sequence ID" value="HJH50230.1"/>
    <property type="molecule type" value="Genomic_DNA"/>
</dbReference>
<evidence type="ECO:0000256" key="1">
    <source>
        <dbReference type="SAM" id="Phobius"/>
    </source>
</evidence>
<protein>
    <submittedName>
        <fullName evidence="2">Uncharacterized protein</fullName>
    </submittedName>
</protein>
<evidence type="ECO:0000313" key="3">
    <source>
        <dbReference type="Proteomes" id="UP000813420"/>
    </source>
</evidence>
<keyword evidence="1" id="KW-0472">Membrane</keyword>
<accession>A0A9D2VYQ0</accession>
<keyword evidence="1" id="KW-1133">Transmembrane helix</keyword>
<keyword evidence="1" id="KW-0812">Transmembrane</keyword>
<name>A0A9D2VYQ0_9FIRM</name>
<dbReference type="AlphaFoldDB" id="A0A9D2VYQ0"/>
<sequence>MTAGWILTIISALGIIGCLAALIATIKIFPRQRRELLEEIEEEWEGKR</sequence>
<organism evidence="2 3">
    <name type="scientific">Merdimonas faecis</name>
    <dbReference type="NCBI Taxonomy" id="1653435"/>
    <lineage>
        <taxon>Bacteria</taxon>
        <taxon>Bacillati</taxon>
        <taxon>Bacillota</taxon>
        <taxon>Clostridia</taxon>
        <taxon>Lachnospirales</taxon>
        <taxon>Lachnospiraceae</taxon>
        <taxon>Merdimonas</taxon>
    </lineage>
</organism>
<reference evidence="2" key="1">
    <citation type="journal article" date="2021" name="PeerJ">
        <title>Extensive microbial diversity within the chicken gut microbiome revealed by metagenomics and culture.</title>
        <authorList>
            <person name="Gilroy R."/>
            <person name="Ravi A."/>
            <person name="Getino M."/>
            <person name="Pursley I."/>
            <person name="Horton D.L."/>
            <person name="Alikhan N.F."/>
            <person name="Baker D."/>
            <person name="Gharbi K."/>
            <person name="Hall N."/>
            <person name="Watson M."/>
            <person name="Adriaenssens E.M."/>
            <person name="Foster-Nyarko E."/>
            <person name="Jarju S."/>
            <person name="Secka A."/>
            <person name="Antonio M."/>
            <person name="Oren A."/>
            <person name="Chaudhuri R.R."/>
            <person name="La Ragione R."/>
            <person name="Hildebrand F."/>
            <person name="Pallen M.J."/>
        </authorList>
    </citation>
    <scope>NUCLEOTIDE SEQUENCE</scope>
    <source>
        <strain evidence="2">USAMLcec4-12693</strain>
    </source>
</reference>
<proteinExistence type="predicted"/>